<evidence type="ECO:0000313" key="9">
    <source>
        <dbReference type="Proteomes" id="UP000053095"/>
    </source>
</evidence>
<keyword evidence="6" id="KW-1133">Transmembrane helix</keyword>
<evidence type="ECO:0000256" key="3">
    <source>
        <dbReference type="ARBA" id="ARBA00023163"/>
    </source>
</evidence>
<organism evidence="8 9">
    <name type="scientific">Talaromyces pinophilus</name>
    <name type="common">Penicillium pinophilum</name>
    <dbReference type="NCBI Taxonomy" id="128442"/>
    <lineage>
        <taxon>Eukaryota</taxon>
        <taxon>Fungi</taxon>
        <taxon>Dikarya</taxon>
        <taxon>Ascomycota</taxon>
        <taxon>Pezizomycotina</taxon>
        <taxon>Eurotiomycetes</taxon>
        <taxon>Eurotiomycetidae</taxon>
        <taxon>Eurotiales</taxon>
        <taxon>Trichocomaceae</taxon>
        <taxon>Talaromyces</taxon>
        <taxon>Talaromyces sect. Talaromyces</taxon>
    </lineage>
</organism>
<dbReference type="InterPro" id="IPR001138">
    <property type="entry name" value="Zn2Cys6_DnaBD"/>
</dbReference>
<keyword evidence="6" id="KW-0472">Membrane</keyword>
<keyword evidence="3" id="KW-0804">Transcription</keyword>
<reference evidence="9" key="1">
    <citation type="journal article" date="2015" name="Genome Announc.">
        <title>Draft genome sequence of Talaromyces cellulolyticus strain Y-94, a source of lignocellulosic biomass-degrading enzymes.</title>
        <authorList>
            <person name="Fujii T."/>
            <person name="Koike H."/>
            <person name="Sawayama S."/>
            <person name="Yano S."/>
            <person name="Inoue H."/>
        </authorList>
    </citation>
    <scope>NUCLEOTIDE SEQUENCE [LARGE SCALE GENOMIC DNA]</scope>
    <source>
        <strain evidence="9">Y-94</strain>
    </source>
</reference>
<dbReference type="SMART" id="SM00066">
    <property type="entry name" value="GAL4"/>
    <property type="match status" value="1"/>
</dbReference>
<keyword evidence="1" id="KW-0805">Transcription regulation</keyword>
<dbReference type="GO" id="GO:0000981">
    <property type="term" value="F:DNA-binding transcription factor activity, RNA polymerase II-specific"/>
    <property type="evidence" value="ECO:0007669"/>
    <property type="project" value="InterPro"/>
</dbReference>
<evidence type="ECO:0000256" key="6">
    <source>
        <dbReference type="SAM" id="Phobius"/>
    </source>
</evidence>
<dbReference type="GO" id="GO:0003677">
    <property type="term" value="F:DNA binding"/>
    <property type="evidence" value="ECO:0007669"/>
    <property type="project" value="UniProtKB-KW"/>
</dbReference>
<evidence type="ECO:0000313" key="8">
    <source>
        <dbReference type="EMBL" id="GAM33501.1"/>
    </source>
</evidence>
<dbReference type="CDD" id="cd00067">
    <property type="entry name" value="GAL4"/>
    <property type="match status" value="1"/>
</dbReference>
<feature type="domain" description="Zn(2)-C6 fungal-type" evidence="7">
    <location>
        <begin position="273"/>
        <end position="303"/>
    </location>
</feature>
<accession>A0A0B8N3S2</accession>
<keyword evidence="2" id="KW-0238">DNA-binding</keyword>
<feature type="transmembrane region" description="Helical" evidence="6">
    <location>
        <begin position="22"/>
        <end position="41"/>
    </location>
</feature>
<feature type="transmembrane region" description="Helical" evidence="6">
    <location>
        <begin position="149"/>
        <end position="167"/>
    </location>
</feature>
<evidence type="ECO:0000256" key="4">
    <source>
        <dbReference type="ARBA" id="ARBA00023242"/>
    </source>
</evidence>
<dbReference type="Pfam" id="PF11951">
    <property type="entry name" value="Fungal_trans_2"/>
    <property type="match status" value="1"/>
</dbReference>
<dbReference type="InterPro" id="IPR036864">
    <property type="entry name" value="Zn2-C6_fun-type_DNA-bd_sf"/>
</dbReference>
<keyword evidence="9" id="KW-1185">Reference proteome</keyword>
<evidence type="ECO:0000256" key="1">
    <source>
        <dbReference type="ARBA" id="ARBA00023015"/>
    </source>
</evidence>
<feature type="transmembrane region" description="Helical" evidence="6">
    <location>
        <begin position="74"/>
        <end position="98"/>
    </location>
</feature>
<dbReference type="Gene3D" id="4.10.240.10">
    <property type="entry name" value="Zn(2)-C6 fungal-type DNA-binding domain"/>
    <property type="match status" value="1"/>
</dbReference>
<dbReference type="Proteomes" id="UP000053095">
    <property type="component" value="Unassembled WGS sequence"/>
</dbReference>
<dbReference type="EMBL" id="DF933807">
    <property type="protein sequence ID" value="GAM33501.1"/>
    <property type="molecule type" value="Genomic_DNA"/>
</dbReference>
<dbReference type="Pfam" id="PF00172">
    <property type="entry name" value="Zn_clus"/>
    <property type="match status" value="1"/>
</dbReference>
<dbReference type="PANTHER" id="PTHR42029">
    <property type="entry name" value="AN04G07800"/>
    <property type="match status" value="1"/>
</dbReference>
<dbReference type="PROSITE" id="PS00463">
    <property type="entry name" value="ZN2_CY6_FUNGAL_1"/>
    <property type="match status" value="1"/>
</dbReference>
<sequence>MGVPESERVTRPTEPDALVLEAWGQGLLVGALLVMFAITIANMRKRVLLHKLILAELFLAMFHGTWIFTHPPAYGWYLSVTAIGLNVSWSLHNVIAWMKNKPFLSTNVSRFYIITVILVQPYWVLEIYANFTYFNNINQIFIKTRPLEPLFRDPWWLFTTCSLFYVIKKQYDFSLFELIKVSPRFGVMLLSMCLSLAFTVIDILSVTGVFSSALPTGVEPFWKLSFIFKCLCDTVILDDFKTALDRMHKESNDSVPFGPHVMSGRNAPRSKNGCQTCRQRKVKCDENRPICNRCDRLSISCEWGFSGKQSGKALQLRHAQSTAKSRQWYLAYLRRNYGAQSTSTSSSWTTKELMGRGGARSTTTTTTITTTPWPWNEGLQSMLGVSTPTVPITDLFPPHHDLRVMELSCPEMTCANALTMTAADQIYFRYFPSSSVVFYYMKSWEWSSLGFLYKGPAAANKIIMRMMLAIAASDMHRQGYFSSAAEKESTKRRAQYHYELAVQEFRQYLEEHGSANTGLGKPERVLESGSEMIFSIMFLMITYEWYFGHSVKHFQMHIEGVRCLLKAHPEIFITRKIADTILATGSRPDSGMSFIPSQLLLWILYMEISGHPRGLTGSLYNTLIESGHSALHPDYLHQCARIWGRCLWAEEYPDQQILDDMENHRALELLHHAIIIWNKIWQLALGNTNESSMTPETLYAEIMRIRELYSDMFITAKFTSSLSAHRALYTIYFAVCAFEAQILYHRRIFHFKSLPPNNVQRQAVANILDLLYKQYSVEPKLLQRMPWSIFMVMIETEDPIHRDWAEQRLREVRHLHEGNAHINALVDAFVERQRMCPGEMVDLLEILQKEYRRFDGMGVRVF</sequence>
<feature type="transmembrane region" description="Helical" evidence="6">
    <location>
        <begin position="110"/>
        <end position="129"/>
    </location>
</feature>
<feature type="compositionally biased region" description="Low complexity" evidence="5">
    <location>
        <begin position="341"/>
        <end position="350"/>
    </location>
</feature>
<dbReference type="PANTHER" id="PTHR42029:SF3">
    <property type="entry name" value="AN04G07800"/>
    <property type="match status" value="1"/>
</dbReference>
<dbReference type="InterPro" id="IPR021858">
    <property type="entry name" value="Fun_TF"/>
</dbReference>
<keyword evidence="6" id="KW-0812">Transmembrane</keyword>
<evidence type="ECO:0000259" key="7">
    <source>
        <dbReference type="PROSITE" id="PS50048"/>
    </source>
</evidence>
<feature type="transmembrane region" description="Helical" evidence="6">
    <location>
        <begin position="48"/>
        <end position="68"/>
    </location>
</feature>
<feature type="transmembrane region" description="Helical" evidence="6">
    <location>
        <begin position="187"/>
        <end position="210"/>
    </location>
</feature>
<gene>
    <name evidence="8" type="ORF">TCE0_011f00436</name>
</gene>
<protein>
    <recommendedName>
        <fullName evidence="7">Zn(2)-C6 fungal-type domain-containing protein</fullName>
    </recommendedName>
</protein>
<proteinExistence type="predicted"/>
<evidence type="ECO:0000256" key="5">
    <source>
        <dbReference type="SAM" id="MobiDB-lite"/>
    </source>
</evidence>
<dbReference type="GO" id="GO:0008270">
    <property type="term" value="F:zinc ion binding"/>
    <property type="evidence" value="ECO:0007669"/>
    <property type="project" value="InterPro"/>
</dbReference>
<name>A0A0B8N3S2_TALPI</name>
<dbReference type="PROSITE" id="PS50048">
    <property type="entry name" value="ZN2_CY6_FUNGAL_2"/>
    <property type="match status" value="1"/>
</dbReference>
<dbReference type="AlphaFoldDB" id="A0A0B8N3S2"/>
<keyword evidence="4" id="KW-0539">Nucleus</keyword>
<evidence type="ECO:0000256" key="2">
    <source>
        <dbReference type="ARBA" id="ARBA00023125"/>
    </source>
</evidence>
<feature type="region of interest" description="Disordered" evidence="5">
    <location>
        <begin position="341"/>
        <end position="367"/>
    </location>
</feature>
<dbReference type="SUPFAM" id="SSF57701">
    <property type="entry name" value="Zn2/Cys6 DNA-binding domain"/>
    <property type="match status" value="1"/>
</dbReference>